<dbReference type="Pfam" id="PF14526">
    <property type="entry name" value="Cass2"/>
    <property type="match status" value="1"/>
</dbReference>
<evidence type="ECO:0000259" key="1">
    <source>
        <dbReference type="SMART" id="SM00871"/>
    </source>
</evidence>
<dbReference type="SMART" id="SM00871">
    <property type="entry name" value="AraC_E_bind"/>
    <property type="match status" value="1"/>
</dbReference>
<keyword evidence="3" id="KW-1185">Reference proteome</keyword>
<protein>
    <submittedName>
        <fullName evidence="2">AraC family transcriptional regulator</fullName>
    </submittedName>
</protein>
<dbReference type="Gene3D" id="3.20.80.10">
    <property type="entry name" value="Regulatory factor, effector binding domain"/>
    <property type="match status" value="1"/>
</dbReference>
<dbReference type="AlphaFoldDB" id="A0A6N6W0J9"/>
<dbReference type="OrthoDB" id="3173400at2"/>
<dbReference type="InterPro" id="IPR010499">
    <property type="entry name" value="AraC_E-bd"/>
</dbReference>
<dbReference type="EMBL" id="WFLM01000001">
    <property type="protein sequence ID" value="KAB8040818.1"/>
    <property type="molecule type" value="Genomic_DNA"/>
</dbReference>
<dbReference type="InterPro" id="IPR029441">
    <property type="entry name" value="Cass2"/>
</dbReference>
<feature type="domain" description="AraC effector-binding" evidence="1">
    <location>
        <begin position="1"/>
        <end position="164"/>
    </location>
</feature>
<comment type="caution">
    <text evidence="2">The sequence shown here is derived from an EMBL/GenBank/DDBJ whole genome shotgun (WGS) entry which is preliminary data.</text>
</comment>
<evidence type="ECO:0000313" key="2">
    <source>
        <dbReference type="EMBL" id="KAB8040818.1"/>
    </source>
</evidence>
<dbReference type="RefSeq" id="WP_153418336.1">
    <property type="nucleotide sequence ID" value="NZ_WFLM01000001.1"/>
</dbReference>
<dbReference type="Proteomes" id="UP000437748">
    <property type="component" value="Unassembled WGS sequence"/>
</dbReference>
<gene>
    <name evidence="2" type="ORF">GCL60_02500</name>
</gene>
<name>A0A6N6W0J9_9BACT</name>
<proteinExistence type="predicted"/>
<evidence type="ECO:0000313" key="3">
    <source>
        <dbReference type="Proteomes" id="UP000437748"/>
    </source>
</evidence>
<sequence>MQNELLFLDEIVLIGTTVRTNNKNEMNPETSKIGKHFQTYFQNKVAENFKDRCSPNTTYSIYTEYGSDEQGEFTHFIGEVVKNSIEDYKDSKFKKLIIPACKYKKFTTSPGTIPDNVIKAWQEIWKLDSLGLGGKRCYIADFEIYDQRAYQQENSIVDIFIGIK</sequence>
<dbReference type="InterPro" id="IPR011256">
    <property type="entry name" value="Reg_factor_effector_dom_sf"/>
</dbReference>
<accession>A0A6N6W0J9</accession>
<dbReference type="PANTHER" id="PTHR36444">
    <property type="entry name" value="TRANSCRIPTIONAL REGULATOR PROTEIN YOBU-RELATED"/>
    <property type="match status" value="1"/>
</dbReference>
<dbReference type="InterPro" id="IPR053182">
    <property type="entry name" value="YobU-like_regulator"/>
</dbReference>
<dbReference type="PANTHER" id="PTHR36444:SF2">
    <property type="entry name" value="TRANSCRIPTIONAL REGULATOR PROTEIN YOBU-RELATED"/>
    <property type="match status" value="1"/>
</dbReference>
<organism evidence="2 3">
    <name type="scientific">Silvanigrella paludirubra</name>
    <dbReference type="NCBI Taxonomy" id="2499159"/>
    <lineage>
        <taxon>Bacteria</taxon>
        <taxon>Pseudomonadati</taxon>
        <taxon>Bdellovibrionota</taxon>
        <taxon>Oligoflexia</taxon>
        <taxon>Silvanigrellales</taxon>
        <taxon>Silvanigrellaceae</taxon>
        <taxon>Silvanigrella</taxon>
    </lineage>
</organism>
<reference evidence="2 3" key="1">
    <citation type="submission" date="2019-10" db="EMBL/GenBank/DDBJ databases">
        <title>New species of Slilvanegrellaceae.</title>
        <authorList>
            <person name="Pitt A."/>
            <person name="Hahn M.W."/>
        </authorList>
    </citation>
    <scope>NUCLEOTIDE SEQUENCE [LARGE SCALE GENOMIC DNA]</scope>
    <source>
        <strain evidence="2 3">SP-Ram-0.45-NSY-1</strain>
    </source>
</reference>
<dbReference type="SUPFAM" id="SSF55136">
    <property type="entry name" value="Probable bacterial effector-binding domain"/>
    <property type="match status" value="1"/>
</dbReference>